<evidence type="ECO:0000313" key="2">
    <source>
        <dbReference type="Proteomes" id="UP001392318"/>
    </source>
</evidence>
<sequence>MIEDIQHWAPTASAVLTGLSVTLAIAWHKRKKRKHRKEAEQQEMVPPTMPKKSVAERSAEYVEKNQIGLGERRVLLAFMMWTNEQQEACVGVHFDPECEQTKELGPDTLRAIADAMDRQYGKADAPYLH</sequence>
<dbReference type="EMBL" id="JAYMRU010000007">
    <property type="protein sequence ID" value="MEM5400844.1"/>
    <property type="molecule type" value="Genomic_DNA"/>
</dbReference>
<name>A0ACC6RHA8_9BURK</name>
<keyword evidence="2" id="KW-1185">Reference proteome</keyword>
<reference evidence="1" key="1">
    <citation type="submission" date="2024-01" db="EMBL/GenBank/DDBJ databases">
        <title>The diversity of rhizobia nodulating Mimosa spp. in eleven states of Brazil covering several biomes is determined by host plant, location, and edaphic factors.</title>
        <authorList>
            <person name="Rouws L."/>
            <person name="Barauna A."/>
            <person name="Beukes C."/>
            <person name="De Faria S.M."/>
            <person name="Gross E."/>
            <person name="Dos Reis Junior F.B."/>
            <person name="Simon M."/>
            <person name="Maluk M."/>
            <person name="Odee D.W."/>
            <person name="Kenicer G."/>
            <person name="Young J.P.W."/>
            <person name="Reis V.M."/>
            <person name="Zilli J."/>
            <person name="James E.K."/>
        </authorList>
    </citation>
    <scope>NUCLEOTIDE SEQUENCE</scope>
    <source>
        <strain evidence="1">JPY452</strain>
    </source>
</reference>
<organism evidence="1 2">
    <name type="scientific">Paraburkholderia unamae</name>
    <dbReference type="NCBI Taxonomy" id="219649"/>
    <lineage>
        <taxon>Bacteria</taxon>
        <taxon>Pseudomonadati</taxon>
        <taxon>Pseudomonadota</taxon>
        <taxon>Betaproteobacteria</taxon>
        <taxon>Burkholderiales</taxon>
        <taxon>Burkholderiaceae</taxon>
        <taxon>Paraburkholderia</taxon>
    </lineage>
</organism>
<dbReference type="Proteomes" id="UP001392318">
    <property type="component" value="Unassembled WGS sequence"/>
</dbReference>
<protein>
    <submittedName>
        <fullName evidence="1">Uncharacterized protein</fullName>
    </submittedName>
</protein>
<gene>
    <name evidence="1" type="ORF">VSR83_12200</name>
</gene>
<evidence type="ECO:0000313" key="1">
    <source>
        <dbReference type="EMBL" id="MEM5400844.1"/>
    </source>
</evidence>
<proteinExistence type="predicted"/>
<comment type="caution">
    <text evidence="1">The sequence shown here is derived from an EMBL/GenBank/DDBJ whole genome shotgun (WGS) entry which is preliminary data.</text>
</comment>
<accession>A0ACC6RHA8</accession>